<sequence length="121" mass="13789">MDAIRIKNEAGLELVVTTDEPEDYGNVGGGDEDLPLWSKDYPLWSEYLAATEPEYRPHLELIKRAIEELGWVGATADEKANDWHFVFSDGVALGYGWRDWGALMSAIVGKREGYLTYYMRR</sequence>
<keyword evidence="2" id="KW-1185">Reference proteome</keyword>
<reference evidence="1 2" key="1">
    <citation type="submission" date="2019-05" db="EMBL/GenBank/DDBJ databases">
        <title>Hymenobacter edaphi sp. nov., isolated from abandoned arsenic-contaminated farmland soil.</title>
        <authorList>
            <person name="Nie L."/>
        </authorList>
    </citation>
    <scope>NUCLEOTIDE SEQUENCE [LARGE SCALE GENOMIC DNA]</scope>
    <source>
        <strain evidence="1 2">1-3-3-8</strain>
    </source>
</reference>
<evidence type="ECO:0000313" key="1">
    <source>
        <dbReference type="EMBL" id="TLM91148.1"/>
    </source>
</evidence>
<dbReference type="RefSeq" id="WP_138079353.1">
    <property type="nucleotide sequence ID" value="NZ_VAJM01000008.1"/>
</dbReference>
<organism evidence="1 2">
    <name type="scientific">Hymenobacter jeollabukensis</name>
    <dbReference type="NCBI Taxonomy" id="2025313"/>
    <lineage>
        <taxon>Bacteria</taxon>
        <taxon>Pseudomonadati</taxon>
        <taxon>Bacteroidota</taxon>
        <taxon>Cytophagia</taxon>
        <taxon>Cytophagales</taxon>
        <taxon>Hymenobacteraceae</taxon>
        <taxon>Hymenobacter</taxon>
    </lineage>
</organism>
<protein>
    <submittedName>
        <fullName evidence="1">Uncharacterized protein</fullName>
    </submittedName>
</protein>
<proteinExistence type="predicted"/>
<dbReference type="Proteomes" id="UP000305517">
    <property type="component" value="Unassembled WGS sequence"/>
</dbReference>
<dbReference type="AlphaFoldDB" id="A0A5R8WN28"/>
<accession>A0A5R8WN28</accession>
<comment type="caution">
    <text evidence="1">The sequence shown here is derived from an EMBL/GenBank/DDBJ whole genome shotgun (WGS) entry which is preliminary data.</text>
</comment>
<dbReference type="OrthoDB" id="9770347at2"/>
<evidence type="ECO:0000313" key="2">
    <source>
        <dbReference type="Proteomes" id="UP000305517"/>
    </source>
</evidence>
<dbReference type="EMBL" id="VAJM01000008">
    <property type="protein sequence ID" value="TLM91148.1"/>
    <property type="molecule type" value="Genomic_DNA"/>
</dbReference>
<name>A0A5R8WN28_9BACT</name>
<gene>
    <name evidence="1" type="ORF">FDY95_16265</name>
</gene>